<dbReference type="Gene3D" id="4.10.280.10">
    <property type="entry name" value="Helix-loop-helix DNA-binding domain"/>
    <property type="match status" value="1"/>
</dbReference>
<feature type="compositionally biased region" description="Low complexity" evidence="5">
    <location>
        <begin position="214"/>
        <end position="226"/>
    </location>
</feature>
<sequence>MWTIPSAKLTPSPFWMQQQPDYQHAATLDPLPGLAVTSATSPKTNVGPSSVEDRSPRQVWCEGNGNQVLVESEDNMAMASLKLPLTVKPDSLLHDVASVASPNGGSGSLMAFEMDAKQVDSSDCSDHNMDEQEEKDHLTQPDGGGCVRTVSKNLVSERKRRKKLNDGLYTLRALVPKISKMDKASIVGDAIDYVRELQKQVEELQADISEIESTKPTTTGPGGEESLTSVVETSVAQGSDAPINSHSWDQDSRSVEAQLTGRETIDMEESTQQKILELEVAKMEEQIYHLRILCTKGSGVFVQLLQSLEALGLEIHSANLNSFKENLLNTFIAEVKDWEMMKIEEVKKVILDVAARYGLQP</sequence>
<dbReference type="GO" id="GO:0005634">
    <property type="term" value="C:nucleus"/>
    <property type="evidence" value="ECO:0007669"/>
    <property type="project" value="UniProtKB-SubCell"/>
</dbReference>
<name>A0ABD3GJ71_9MARC</name>
<dbReference type="InterPro" id="IPR054502">
    <property type="entry name" value="bHLH-TF_ACT-like_plant"/>
</dbReference>
<keyword evidence="8" id="KW-1185">Reference proteome</keyword>
<evidence type="ECO:0000256" key="4">
    <source>
        <dbReference type="ARBA" id="ARBA00023242"/>
    </source>
</evidence>
<dbReference type="CDD" id="cd11443">
    <property type="entry name" value="bHLH_AtAMS_like"/>
    <property type="match status" value="1"/>
</dbReference>
<feature type="compositionally biased region" description="Polar residues" evidence="5">
    <location>
        <begin position="38"/>
        <end position="48"/>
    </location>
</feature>
<evidence type="ECO:0000256" key="3">
    <source>
        <dbReference type="ARBA" id="ARBA00023163"/>
    </source>
</evidence>
<keyword evidence="2" id="KW-0805">Transcription regulation</keyword>
<evidence type="ECO:0000256" key="1">
    <source>
        <dbReference type="ARBA" id="ARBA00004123"/>
    </source>
</evidence>
<evidence type="ECO:0000313" key="7">
    <source>
        <dbReference type="EMBL" id="KAL3678125.1"/>
    </source>
</evidence>
<dbReference type="InterPro" id="IPR011598">
    <property type="entry name" value="bHLH_dom"/>
</dbReference>
<dbReference type="PANTHER" id="PTHR31945">
    <property type="entry name" value="TRANSCRIPTION FACTOR SCREAM2-RELATED"/>
    <property type="match status" value="1"/>
</dbReference>
<dbReference type="Pfam" id="PF22754">
    <property type="entry name" value="bHLH-TF_ACT-like_plant"/>
    <property type="match status" value="1"/>
</dbReference>
<evidence type="ECO:0000259" key="6">
    <source>
        <dbReference type="PROSITE" id="PS50888"/>
    </source>
</evidence>
<evidence type="ECO:0000313" key="8">
    <source>
        <dbReference type="Proteomes" id="UP001633002"/>
    </source>
</evidence>
<evidence type="ECO:0000256" key="2">
    <source>
        <dbReference type="ARBA" id="ARBA00023015"/>
    </source>
</evidence>
<feature type="region of interest" description="Disordered" evidence="5">
    <location>
        <begin position="38"/>
        <end position="57"/>
    </location>
</feature>
<keyword evidence="3" id="KW-0804">Transcription</keyword>
<dbReference type="Pfam" id="PF00010">
    <property type="entry name" value="HLH"/>
    <property type="match status" value="1"/>
</dbReference>
<dbReference type="InterPro" id="IPR036638">
    <property type="entry name" value="HLH_DNA-bd_sf"/>
</dbReference>
<accession>A0ABD3GJ71</accession>
<proteinExistence type="predicted"/>
<keyword evidence="4" id="KW-0539">Nucleus</keyword>
<organism evidence="7 8">
    <name type="scientific">Riccia sorocarpa</name>
    <dbReference type="NCBI Taxonomy" id="122646"/>
    <lineage>
        <taxon>Eukaryota</taxon>
        <taxon>Viridiplantae</taxon>
        <taxon>Streptophyta</taxon>
        <taxon>Embryophyta</taxon>
        <taxon>Marchantiophyta</taxon>
        <taxon>Marchantiopsida</taxon>
        <taxon>Marchantiidae</taxon>
        <taxon>Marchantiales</taxon>
        <taxon>Ricciaceae</taxon>
        <taxon>Riccia</taxon>
    </lineage>
</organism>
<feature type="compositionally biased region" description="Basic and acidic residues" evidence="5">
    <location>
        <begin position="120"/>
        <end position="139"/>
    </location>
</feature>
<feature type="domain" description="BHLH" evidence="6">
    <location>
        <begin position="148"/>
        <end position="197"/>
    </location>
</feature>
<dbReference type="SUPFAM" id="SSF47459">
    <property type="entry name" value="HLH, helix-loop-helix DNA-binding domain"/>
    <property type="match status" value="1"/>
</dbReference>
<comment type="caution">
    <text evidence="7">The sequence shown here is derived from an EMBL/GenBank/DDBJ whole genome shotgun (WGS) entry which is preliminary data.</text>
</comment>
<feature type="region of interest" description="Disordered" evidence="5">
    <location>
        <begin position="207"/>
        <end position="226"/>
    </location>
</feature>
<dbReference type="PROSITE" id="PS50888">
    <property type="entry name" value="BHLH"/>
    <property type="match status" value="1"/>
</dbReference>
<dbReference type="PANTHER" id="PTHR31945:SF144">
    <property type="entry name" value="BHLH DOMAIN-CONTAINING PROTEIN"/>
    <property type="match status" value="1"/>
</dbReference>
<protein>
    <recommendedName>
        <fullName evidence="6">BHLH domain-containing protein</fullName>
    </recommendedName>
</protein>
<comment type="subcellular location">
    <subcellularLocation>
        <location evidence="1">Nucleus</location>
    </subcellularLocation>
</comment>
<gene>
    <name evidence="7" type="ORF">R1sor_021081</name>
</gene>
<dbReference type="AlphaFoldDB" id="A0ABD3GJ71"/>
<reference evidence="7 8" key="1">
    <citation type="submission" date="2024-09" db="EMBL/GenBank/DDBJ databases">
        <title>Chromosome-scale assembly of Riccia sorocarpa.</title>
        <authorList>
            <person name="Paukszto L."/>
        </authorList>
    </citation>
    <scope>NUCLEOTIDE SEQUENCE [LARGE SCALE GENOMIC DNA]</scope>
    <source>
        <strain evidence="7">LP-2024</strain>
        <tissue evidence="7">Aerial parts of the thallus</tissue>
    </source>
</reference>
<feature type="region of interest" description="Disordered" evidence="5">
    <location>
        <begin position="120"/>
        <end position="145"/>
    </location>
</feature>
<dbReference type="Proteomes" id="UP001633002">
    <property type="component" value="Unassembled WGS sequence"/>
</dbReference>
<dbReference type="InterPro" id="IPR051358">
    <property type="entry name" value="TF_AMS/ICE1/BHLH6-like"/>
</dbReference>
<dbReference type="SMART" id="SM00353">
    <property type="entry name" value="HLH"/>
    <property type="match status" value="1"/>
</dbReference>
<dbReference type="EMBL" id="JBJQOH010000007">
    <property type="protein sequence ID" value="KAL3678125.1"/>
    <property type="molecule type" value="Genomic_DNA"/>
</dbReference>
<evidence type="ECO:0000256" key="5">
    <source>
        <dbReference type="SAM" id="MobiDB-lite"/>
    </source>
</evidence>